<dbReference type="InterPro" id="IPR013083">
    <property type="entry name" value="Znf_RING/FYVE/PHD"/>
</dbReference>
<accession>N1PGE4</accession>
<evidence type="ECO:0000256" key="1">
    <source>
        <dbReference type="ARBA" id="ARBA00022723"/>
    </source>
</evidence>
<dbReference type="GO" id="GO:0008270">
    <property type="term" value="F:zinc ion binding"/>
    <property type="evidence" value="ECO:0007669"/>
    <property type="project" value="UniProtKB-KW"/>
</dbReference>
<sequence>MALPNREQYFARLTGKGSTSEADAVADECPVCYEEITTSVKTTCNHVFCEDCLKHWLSSSTTCPSCRSQQYHPNPRELVEAQYDQMLREFAEGFEIEDANGEMVVIENELDAEDFLMASLELAHQIGAPPSPPRRILPASPRPALPGDIFHVTFPASELSSPTSPGIQLARETLFGSRSAPIAAVPPQATERPRYEDSLARFARDTTDEFYRRSDGEAPPDVRTRPDRQRSFARAPPLEPLLPIPIRQDRARAADRARNVYDFGPPRSGTQRRNPLNMIPRHQGQGGRRNGRGR</sequence>
<dbReference type="InterPro" id="IPR001841">
    <property type="entry name" value="Znf_RING"/>
</dbReference>
<evidence type="ECO:0000256" key="4">
    <source>
        <dbReference type="PROSITE-ProRule" id="PRU00175"/>
    </source>
</evidence>
<feature type="region of interest" description="Disordered" evidence="5">
    <location>
        <begin position="206"/>
        <end position="294"/>
    </location>
</feature>
<dbReference type="Proteomes" id="UP000016933">
    <property type="component" value="Unassembled WGS sequence"/>
</dbReference>
<keyword evidence="2 4" id="KW-0863">Zinc-finger</keyword>
<evidence type="ECO:0000313" key="8">
    <source>
        <dbReference type="Proteomes" id="UP000016933"/>
    </source>
</evidence>
<evidence type="ECO:0000313" key="7">
    <source>
        <dbReference type="EMBL" id="EME41179.1"/>
    </source>
</evidence>
<dbReference type="PROSITE" id="PS00518">
    <property type="entry name" value="ZF_RING_1"/>
    <property type="match status" value="1"/>
</dbReference>
<dbReference type="InterPro" id="IPR017907">
    <property type="entry name" value="Znf_RING_CS"/>
</dbReference>
<dbReference type="GO" id="GO:0012505">
    <property type="term" value="C:endomembrane system"/>
    <property type="evidence" value="ECO:0007669"/>
    <property type="project" value="TreeGrafter"/>
</dbReference>
<evidence type="ECO:0000256" key="2">
    <source>
        <dbReference type="ARBA" id="ARBA00022771"/>
    </source>
</evidence>
<reference evidence="7 8" key="2">
    <citation type="journal article" date="2012" name="PLoS Pathog.">
        <title>Diverse lifestyles and strategies of plant pathogenesis encoded in the genomes of eighteen Dothideomycetes fungi.</title>
        <authorList>
            <person name="Ohm R.A."/>
            <person name="Feau N."/>
            <person name="Henrissat B."/>
            <person name="Schoch C.L."/>
            <person name="Horwitz B.A."/>
            <person name="Barry K.W."/>
            <person name="Condon B.J."/>
            <person name="Copeland A.C."/>
            <person name="Dhillon B."/>
            <person name="Glaser F."/>
            <person name="Hesse C.N."/>
            <person name="Kosti I."/>
            <person name="LaButti K."/>
            <person name="Lindquist E.A."/>
            <person name="Lucas S."/>
            <person name="Salamov A.A."/>
            <person name="Bradshaw R.E."/>
            <person name="Ciuffetti L."/>
            <person name="Hamelin R.C."/>
            <person name="Kema G.H.J."/>
            <person name="Lawrence C."/>
            <person name="Scott J.A."/>
            <person name="Spatafora J.W."/>
            <person name="Turgeon B.G."/>
            <person name="de Wit P.J.G.M."/>
            <person name="Zhong S."/>
            <person name="Goodwin S.B."/>
            <person name="Grigoriev I.V."/>
        </authorList>
    </citation>
    <scope>NUCLEOTIDE SEQUENCE [LARGE SCALE GENOMIC DNA]</scope>
    <source>
        <strain evidence="8">NZE10 / CBS 128990</strain>
    </source>
</reference>
<evidence type="ECO:0000256" key="3">
    <source>
        <dbReference type="ARBA" id="ARBA00022833"/>
    </source>
</evidence>
<proteinExistence type="predicted"/>
<dbReference type="SMART" id="SM00184">
    <property type="entry name" value="RING"/>
    <property type="match status" value="1"/>
</dbReference>
<keyword evidence="1" id="KW-0479">Metal-binding</keyword>
<keyword evidence="3" id="KW-0862">Zinc</keyword>
<feature type="compositionally biased region" description="Basic and acidic residues" evidence="5">
    <location>
        <begin position="206"/>
        <end position="230"/>
    </location>
</feature>
<name>N1PGE4_DOTSN</name>
<dbReference type="AlphaFoldDB" id="N1PGE4"/>
<dbReference type="EMBL" id="KB446542">
    <property type="protein sequence ID" value="EME41179.1"/>
    <property type="molecule type" value="Genomic_DNA"/>
</dbReference>
<dbReference type="Gene3D" id="3.30.40.10">
    <property type="entry name" value="Zinc/RING finger domain, C3HC4 (zinc finger)"/>
    <property type="match status" value="1"/>
</dbReference>
<dbReference type="GO" id="GO:0043161">
    <property type="term" value="P:proteasome-mediated ubiquitin-dependent protein catabolic process"/>
    <property type="evidence" value="ECO:0007669"/>
    <property type="project" value="TreeGrafter"/>
</dbReference>
<dbReference type="eggNOG" id="KOG2177">
    <property type="taxonomic scope" value="Eukaryota"/>
</dbReference>
<feature type="domain" description="RING-type" evidence="6">
    <location>
        <begin position="29"/>
        <end position="67"/>
    </location>
</feature>
<evidence type="ECO:0000259" key="6">
    <source>
        <dbReference type="PROSITE" id="PS50089"/>
    </source>
</evidence>
<dbReference type="HOGENOM" id="CLU_946731_0_0_1"/>
<organism evidence="7 8">
    <name type="scientific">Dothistroma septosporum (strain NZE10 / CBS 128990)</name>
    <name type="common">Red band needle blight fungus</name>
    <name type="synonym">Mycosphaerella pini</name>
    <dbReference type="NCBI Taxonomy" id="675120"/>
    <lineage>
        <taxon>Eukaryota</taxon>
        <taxon>Fungi</taxon>
        <taxon>Dikarya</taxon>
        <taxon>Ascomycota</taxon>
        <taxon>Pezizomycotina</taxon>
        <taxon>Dothideomycetes</taxon>
        <taxon>Dothideomycetidae</taxon>
        <taxon>Mycosphaerellales</taxon>
        <taxon>Mycosphaerellaceae</taxon>
        <taxon>Dothistroma</taxon>
    </lineage>
</organism>
<dbReference type="Pfam" id="PF13639">
    <property type="entry name" value="zf-RING_2"/>
    <property type="match status" value="1"/>
</dbReference>
<reference evidence="8" key="1">
    <citation type="journal article" date="2012" name="PLoS Genet.">
        <title>The genomes of the fungal plant pathogens Cladosporium fulvum and Dothistroma septosporum reveal adaptation to different hosts and lifestyles but also signatures of common ancestry.</title>
        <authorList>
            <person name="de Wit P.J.G.M."/>
            <person name="van der Burgt A."/>
            <person name="Oekmen B."/>
            <person name="Stergiopoulos I."/>
            <person name="Abd-Elsalam K.A."/>
            <person name="Aerts A.L."/>
            <person name="Bahkali A.H."/>
            <person name="Beenen H.G."/>
            <person name="Chettri P."/>
            <person name="Cox M.P."/>
            <person name="Datema E."/>
            <person name="de Vries R.P."/>
            <person name="Dhillon B."/>
            <person name="Ganley A.R."/>
            <person name="Griffiths S.A."/>
            <person name="Guo Y."/>
            <person name="Hamelin R.C."/>
            <person name="Henrissat B."/>
            <person name="Kabir M.S."/>
            <person name="Jashni M.K."/>
            <person name="Kema G."/>
            <person name="Klaubauf S."/>
            <person name="Lapidus A."/>
            <person name="Levasseur A."/>
            <person name="Lindquist E."/>
            <person name="Mehrabi R."/>
            <person name="Ohm R.A."/>
            <person name="Owen T.J."/>
            <person name="Salamov A."/>
            <person name="Schwelm A."/>
            <person name="Schijlen E."/>
            <person name="Sun H."/>
            <person name="van den Burg H.A."/>
            <person name="van Ham R.C.H.J."/>
            <person name="Zhang S."/>
            <person name="Goodwin S.B."/>
            <person name="Grigoriev I.V."/>
            <person name="Collemare J."/>
            <person name="Bradshaw R.E."/>
        </authorList>
    </citation>
    <scope>NUCLEOTIDE SEQUENCE [LARGE SCALE GENOMIC DNA]</scope>
    <source>
        <strain evidence="8">NZE10 / CBS 128990</strain>
    </source>
</reference>
<feature type="compositionally biased region" description="Basic and acidic residues" evidence="5">
    <location>
        <begin position="247"/>
        <end position="259"/>
    </location>
</feature>
<keyword evidence="8" id="KW-1185">Reference proteome</keyword>
<protein>
    <recommendedName>
        <fullName evidence="6">RING-type domain-containing protein</fullName>
    </recommendedName>
</protein>
<dbReference type="InterPro" id="IPR050731">
    <property type="entry name" value="HRD1_E3_ubiq-ligases"/>
</dbReference>
<gene>
    <name evidence="7" type="ORF">DOTSEDRAFT_55077</name>
</gene>
<dbReference type="PANTHER" id="PTHR22763">
    <property type="entry name" value="RING ZINC FINGER PROTEIN"/>
    <property type="match status" value="1"/>
</dbReference>
<dbReference type="PROSITE" id="PS50089">
    <property type="entry name" value="ZF_RING_2"/>
    <property type="match status" value="1"/>
</dbReference>
<dbReference type="SUPFAM" id="SSF57850">
    <property type="entry name" value="RING/U-box"/>
    <property type="match status" value="1"/>
</dbReference>
<dbReference type="OrthoDB" id="3646777at2759"/>
<evidence type="ECO:0000256" key="5">
    <source>
        <dbReference type="SAM" id="MobiDB-lite"/>
    </source>
</evidence>
<dbReference type="GO" id="GO:0061630">
    <property type="term" value="F:ubiquitin protein ligase activity"/>
    <property type="evidence" value="ECO:0007669"/>
    <property type="project" value="TreeGrafter"/>
</dbReference>